<protein>
    <recommendedName>
        <fullName evidence="4">MULE transposase domain-containing protein</fullName>
    </recommendedName>
</protein>
<evidence type="ECO:0008006" key="4">
    <source>
        <dbReference type="Google" id="ProtNLM"/>
    </source>
</evidence>
<keyword evidence="3" id="KW-1185">Reference proteome</keyword>
<evidence type="ECO:0000256" key="1">
    <source>
        <dbReference type="SAM" id="MobiDB-lite"/>
    </source>
</evidence>
<feature type="region of interest" description="Disordered" evidence="1">
    <location>
        <begin position="133"/>
        <end position="236"/>
    </location>
</feature>
<dbReference type="EMBL" id="JAUIZM010000002">
    <property type="protein sequence ID" value="KAK1397198.1"/>
    <property type="molecule type" value="Genomic_DNA"/>
</dbReference>
<reference evidence="2" key="1">
    <citation type="submission" date="2023-02" db="EMBL/GenBank/DDBJ databases">
        <title>Genome of toxic invasive species Heracleum sosnowskyi carries increased number of genes despite the absence of recent whole-genome duplications.</title>
        <authorList>
            <person name="Schelkunov M."/>
            <person name="Shtratnikova V."/>
            <person name="Makarenko M."/>
            <person name="Klepikova A."/>
            <person name="Omelchenko D."/>
            <person name="Novikova G."/>
            <person name="Obukhova E."/>
            <person name="Bogdanov V."/>
            <person name="Penin A."/>
            <person name="Logacheva M."/>
        </authorList>
    </citation>
    <scope>NUCLEOTIDE SEQUENCE</scope>
    <source>
        <strain evidence="2">Hsosn_3</strain>
        <tissue evidence="2">Leaf</tissue>
    </source>
</reference>
<dbReference type="Proteomes" id="UP001237642">
    <property type="component" value="Unassembled WGS sequence"/>
</dbReference>
<proteinExistence type="predicted"/>
<organism evidence="2 3">
    <name type="scientific">Heracleum sosnowskyi</name>
    <dbReference type="NCBI Taxonomy" id="360622"/>
    <lineage>
        <taxon>Eukaryota</taxon>
        <taxon>Viridiplantae</taxon>
        <taxon>Streptophyta</taxon>
        <taxon>Embryophyta</taxon>
        <taxon>Tracheophyta</taxon>
        <taxon>Spermatophyta</taxon>
        <taxon>Magnoliopsida</taxon>
        <taxon>eudicotyledons</taxon>
        <taxon>Gunneridae</taxon>
        <taxon>Pentapetalae</taxon>
        <taxon>asterids</taxon>
        <taxon>campanulids</taxon>
        <taxon>Apiales</taxon>
        <taxon>Apiaceae</taxon>
        <taxon>Apioideae</taxon>
        <taxon>apioid superclade</taxon>
        <taxon>Tordylieae</taxon>
        <taxon>Tordyliinae</taxon>
        <taxon>Heracleum</taxon>
    </lineage>
</organism>
<sequence>MPTHDMSASTSNGSLRVVLYYAGAFVVSPHTGIKKYEAKKKLVKNNVEIKKLSVQEIRDTKLIYVFFQGLEKAVRELLPLVEHRFCARHLSSNLTKKHPSEEVKIAFWSASTATHPEAFKSAMRDLERHSKGAAAKMKQGGHKKGKFPNKPDDYDENTTRKRAPKMKQMTEQEVEIREEIERVETEKETGEAQLMEEAEMEMNAAPTTTRRSQRIEVEIQSPTTPRRSQRFQFVRT</sequence>
<dbReference type="AlphaFoldDB" id="A0AAD8J616"/>
<dbReference type="PANTHER" id="PTHR31973">
    <property type="entry name" value="POLYPROTEIN, PUTATIVE-RELATED"/>
    <property type="match status" value="1"/>
</dbReference>
<gene>
    <name evidence="2" type="ORF">POM88_007061</name>
</gene>
<name>A0AAD8J616_9APIA</name>
<evidence type="ECO:0000313" key="2">
    <source>
        <dbReference type="EMBL" id="KAK1397198.1"/>
    </source>
</evidence>
<accession>A0AAD8J616</accession>
<feature type="compositionally biased region" description="Basic and acidic residues" evidence="1">
    <location>
        <begin position="168"/>
        <end position="190"/>
    </location>
</feature>
<dbReference type="PANTHER" id="PTHR31973:SF189">
    <property type="entry name" value="TRANSPOSASE, MUDR, PLANT, MULE TRANSPOSASE DOMAIN PROTEIN-RELATED"/>
    <property type="match status" value="1"/>
</dbReference>
<evidence type="ECO:0000313" key="3">
    <source>
        <dbReference type="Proteomes" id="UP001237642"/>
    </source>
</evidence>
<reference evidence="2" key="2">
    <citation type="submission" date="2023-05" db="EMBL/GenBank/DDBJ databases">
        <authorList>
            <person name="Schelkunov M.I."/>
        </authorList>
    </citation>
    <scope>NUCLEOTIDE SEQUENCE</scope>
    <source>
        <strain evidence="2">Hsosn_3</strain>
        <tissue evidence="2">Leaf</tissue>
    </source>
</reference>
<comment type="caution">
    <text evidence="2">The sequence shown here is derived from an EMBL/GenBank/DDBJ whole genome shotgun (WGS) entry which is preliminary data.</text>
</comment>